<feature type="compositionally biased region" description="Basic and acidic residues" evidence="1">
    <location>
        <begin position="145"/>
        <end position="156"/>
    </location>
</feature>
<dbReference type="SMART" id="SM00285">
    <property type="entry name" value="PBD"/>
    <property type="match status" value="1"/>
</dbReference>
<feature type="compositionally biased region" description="Basic and acidic residues" evidence="1">
    <location>
        <begin position="164"/>
        <end position="179"/>
    </location>
</feature>
<dbReference type="GO" id="GO:0016301">
    <property type="term" value="F:kinase activity"/>
    <property type="evidence" value="ECO:0007669"/>
    <property type="project" value="UniProtKB-KW"/>
</dbReference>
<dbReference type="Proteomes" id="UP000289886">
    <property type="component" value="Unassembled WGS sequence"/>
</dbReference>
<gene>
    <name evidence="3" type="ORF">EOD39_12585</name>
</gene>
<dbReference type="Gene3D" id="3.90.810.10">
    <property type="entry name" value="CRIB domain"/>
    <property type="match status" value="1"/>
</dbReference>
<keyword evidence="3" id="KW-0418">Kinase</keyword>
<feature type="region of interest" description="Disordered" evidence="1">
    <location>
        <begin position="61"/>
        <end position="238"/>
    </location>
</feature>
<keyword evidence="4" id="KW-1185">Reference proteome</keyword>
<evidence type="ECO:0000259" key="2">
    <source>
        <dbReference type="PROSITE" id="PS50108"/>
    </source>
</evidence>
<evidence type="ECO:0000256" key="1">
    <source>
        <dbReference type="SAM" id="MobiDB-lite"/>
    </source>
</evidence>
<dbReference type="AlphaFoldDB" id="A0A662YQJ6"/>
<comment type="caution">
    <text evidence="3">The sequence shown here is derived from an EMBL/GenBank/DDBJ whole genome shotgun (WGS) entry which is preliminary data.</text>
</comment>
<dbReference type="InterPro" id="IPR036936">
    <property type="entry name" value="CRIB_dom_sf"/>
</dbReference>
<name>A0A662YQJ6_ACIRT</name>
<dbReference type="InterPro" id="IPR000095">
    <property type="entry name" value="CRIB_dom"/>
</dbReference>
<feature type="compositionally biased region" description="Polar residues" evidence="1">
    <location>
        <begin position="181"/>
        <end position="192"/>
    </location>
</feature>
<organism evidence="3 4">
    <name type="scientific">Acipenser ruthenus</name>
    <name type="common">Sterlet sturgeon</name>
    <dbReference type="NCBI Taxonomy" id="7906"/>
    <lineage>
        <taxon>Eukaryota</taxon>
        <taxon>Metazoa</taxon>
        <taxon>Chordata</taxon>
        <taxon>Craniata</taxon>
        <taxon>Vertebrata</taxon>
        <taxon>Euteleostomi</taxon>
        <taxon>Actinopterygii</taxon>
        <taxon>Chondrostei</taxon>
        <taxon>Acipenseriformes</taxon>
        <taxon>Acipenseridae</taxon>
        <taxon>Acipenser</taxon>
    </lineage>
</organism>
<evidence type="ECO:0000313" key="4">
    <source>
        <dbReference type="Proteomes" id="UP000289886"/>
    </source>
</evidence>
<dbReference type="PROSITE" id="PS50108">
    <property type="entry name" value="CRIB"/>
    <property type="match status" value="1"/>
</dbReference>
<dbReference type="EMBL" id="SCEB01000544">
    <property type="protein sequence ID" value="RXM98819.1"/>
    <property type="molecule type" value="Genomic_DNA"/>
</dbReference>
<accession>A0A662YQJ6</accession>
<feature type="compositionally biased region" description="Basic and acidic residues" evidence="1">
    <location>
        <begin position="89"/>
        <end position="102"/>
    </location>
</feature>
<protein>
    <submittedName>
        <fullName evidence="3">Serine/threonine-protein kinase PAK 4</fullName>
    </submittedName>
</protein>
<sequence length="367" mass="40408">MFTKKKKLRIQISAPSNFEHRVHTDFDQNEQKFAIVRGSKISVDGASLTWLLDEFETMSVTRSNSLRRVSPPSQPRRDSAPAGGLENGEAARPRPPGERGGEMQRPGQGGREDPDRKPSRTQQQPRGQEPSRNRDRPPPPPSRIEPSRRQDREGGNRHQSQPGEEDRVVRRDPGQERRPKSSYTGTSTSPQSPRDKRPLSGPNIGAPSLPGTDGEIKTAQPTARPFNTYPRAETDAGRGAGTQVMEFLEGGALTDIVTHTSRRLSDQLGLMIDSPPVLLPSYEEAVYGNQGNLAPPTRGPTQLLCVEGRLDPAHQPPDSLLGGLSNCCVETLPPPYEEVQSHSSRNEQRRAEFSQTFRVSTAIGKDV</sequence>
<keyword evidence="3" id="KW-0808">Transferase</keyword>
<dbReference type="Pfam" id="PF00786">
    <property type="entry name" value="PBD"/>
    <property type="match status" value="1"/>
</dbReference>
<evidence type="ECO:0000313" key="3">
    <source>
        <dbReference type="EMBL" id="RXM98819.1"/>
    </source>
</evidence>
<proteinExistence type="predicted"/>
<reference evidence="3 4" key="1">
    <citation type="submission" date="2019-01" db="EMBL/GenBank/DDBJ databases">
        <title>Draft Genome and Complete Hox-Cluster Characterization of the Sterlet Sturgeon (Acipenser ruthenus).</title>
        <authorList>
            <person name="Wei Q."/>
        </authorList>
    </citation>
    <scope>NUCLEOTIDE SEQUENCE [LARGE SCALE GENOMIC DNA]</scope>
    <source>
        <strain evidence="3">WHYD16114868_AA</strain>
        <tissue evidence="3">Blood</tissue>
    </source>
</reference>
<feature type="domain" description="CRIB" evidence="2">
    <location>
        <begin position="12"/>
        <end position="25"/>
    </location>
</feature>